<feature type="region of interest" description="Disordered" evidence="1">
    <location>
        <begin position="107"/>
        <end position="191"/>
    </location>
</feature>
<evidence type="ECO:0000313" key="3">
    <source>
        <dbReference type="Proteomes" id="UP000820818"/>
    </source>
</evidence>
<comment type="caution">
    <text evidence="2">The sequence shown here is derived from an EMBL/GenBank/DDBJ whole genome shotgun (WGS) entry which is preliminary data.</text>
</comment>
<dbReference type="PANTHER" id="PTHR34753:SF1">
    <property type="entry name" value="TELOMERASE RNA COMPONENT INTERACTING RNASE"/>
    <property type="match status" value="1"/>
</dbReference>
<feature type="compositionally biased region" description="Low complexity" evidence="1">
    <location>
        <begin position="144"/>
        <end position="156"/>
    </location>
</feature>
<dbReference type="GO" id="GO:0008408">
    <property type="term" value="F:3'-5' exonuclease activity"/>
    <property type="evidence" value="ECO:0007669"/>
    <property type="project" value="InterPro"/>
</dbReference>
<proteinExistence type="predicted"/>
<evidence type="ECO:0000313" key="2">
    <source>
        <dbReference type="EMBL" id="KAI9557171.1"/>
    </source>
</evidence>
<evidence type="ECO:0000256" key="1">
    <source>
        <dbReference type="SAM" id="MobiDB-lite"/>
    </source>
</evidence>
<dbReference type="InterPro" id="IPR038838">
    <property type="entry name" value="TRIR"/>
</dbReference>
<dbReference type="GO" id="GO:0008409">
    <property type="term" value="F:5'-3' exonuclease activity"/>
    <property type="evidence" value="ECO:0007669"/>
    <property type="project" value="InterPro"/>
</dbReference>
<dbReference type="Proteomes" id="UP000820818">
    <property type="component" value="Linkage Group LG6"/>
</dbReference>
<protein>
    <submittedName>
        <fullName evidence="2">Uncharacterized protein</fullName>
    </submittedName>
</protein>
<organism evidence="2 3">
    <name type="scientific">Daphnia sinensis</name>
    <dbReference type="NCBI Taxonomy" id="1820382"/>
    <lineage>
        <taxon>Eukaryota</taxon>
        <taxon>Metazoa</taxon>
        <taxon>Ecdysozoa</taxon>
        <taxon>Arthropoda</taxon>
        <taxon>Crustacea</taxon>
        <taxon>Branchiopoda</taxon>
        <taxon>Diplostraca</taxon>
        <taxon>Cladocera</taxon>
        <taxon>Anomopoda</taxon>
        <taxon>Daphniidae</taxon>
        <taxon>Daphnia</taxon>
        <taxon>Daphnia similis group</taxon>
    </lineage>
</organism>
<dbReference type="AlphaFoldDB" id="A0AAD5L6Y1"/>
<dbReference type="EMBL" id="WJBH02000006">
    <property type="protein sequence ID" value="KAI9557171.1"/>
    <property type="molecule type" value="Genomic_DNA"/>
</dbReference>
<dbReference type="PANTHER" id="PTHR34753">
    <property type="entry name" value="TELOMERASE RNA COMPONENT INTERACTING RNASE"/>
    <property type="match status" value="1"/>
</dbReference>
<reference evidence="2 3" key="1">
    <citation type="submission" date="2022-05" db="EMBL/GenBank/DDBJ databases">
        <title>A multi-omics perspective on studying reproductive biology in Daphnia sinensis.</title>
        <authorList>
            <person name="Jia J."/>
        </authorList>
    </citation>
    <scope>NUCLEOTIDE SEQUENCE [LARGE SCALE GENOMIC DNA]</scope>
    <source>
        <strain evidence="2 3">WSL</strain>
    </source>
</reference>
<name>A0AAD5L6Y1_9CRUS</name>
<feature type="compositionally biased region" description="Basic residues" evidence="1">
    <location>
        <begin position="169"/>
        <end position="178"/>
    </location>
</feature>
<feature type="compositionally biased region" description="Basic residues" evidence="1">
    <location>
        <begin position="114"/>
        <end position="126"/>
    </location>
</feature>
<keyword evidence="3" id="KW-1185">Reference proteome</keyword>
<gene>
    <name evidence="2" type="ORF">GHT06_016978</name>
</gene>
<accession>A0AAD5L6Y1</accession>
<sequence length="311" mass="35542">MRAMYVDENHEDWDELHPTITSTSTVLPQCIPLAATLSVTPLPICLSSDQFKLLAHAMTSWVMPSSTSRSRENEIRRYRSNPRASLDSRVENAVLQPDNNSVVTRSVVSLSPARHNRSCGRSRSRSRGSISKPIASRSPRRNRQSCSRSSTRSYRSPVSTARRSDRSRSRSPLRRRYRFPSSDRIRAPRRSLASDTATVLSEKIRSLRSWMLNGLKLGFRPTKIMDIARPLIQLWSSLPPSDPHLQHIKSALRLWGVAFRDVTMNRRKNILRQMAPDFLNLLSDPTMFSNREMSRLFGVHFLNAMAKEADE</sequence>